<proteinExistence type="predicted"/>
<dbReference type="Proteomes" id="UP001058003">
    <property type="component" value="Chromosome"/>
</dbReference>
<dbReference type="InterPro" id="IPR029016">
    <property type="entry name" value="GAF-like_dom_sf"/>
</dbReference>
<dbReference type="RefSeq" id="WP_033364330.1">
    <property type="nucleotide sequence ID" value="NZ_CP073767.1"/>
</dbReference>
<accession>A0A9Q9ID29</accession>
<dbReference type="EMBL" id="CP073767">
    <property type="protein sequence ID" value="UWZ50370.1"/>
    <property type="molecule type" value="Genomic_DNA"/>
</dbReference>
<dbReference type="PANTHER" id="PTHR43102">
    <property type="entry name" value="SLR1143 PROTEIN"/>
    <property type="match status" value="1"/>
</dbReference>
<name>A0A9Q9ID29_9ACTN</name>
<evidence type="ECO:0000313" key="2">
    <source>
        <dbReference type="EMBL" id="UWZ50370.1"/>
    </source>
</evidence>
<dbReference type="Gene3D" id="3.30.450.40">
    <property type="match status" value="1"/>
</dbReference>
<protein>
    <submittedName>
        <fullName evidence="2">GAF domain-containing protein</fullName>
    </submittedName>
</protein>
<feature type="domain" description="GAF" evidence="1">
    <location>
        <begin position="29"/>
        <end position="168"/>
    </location>
</feature>
<sequence>MTTPTYLSDLDRLRSVARYDLHSPDLRHLLDGIAARTAERLGGSVAAVNILLDRAVMIIAGAGEHRATAAIGGGPAEWSFCSRVVAEGRPVVVADATADPGDDVDGAPLAATGLRAYAGVPLTAGNGHVLGAHCAMHAEPGRYNESTLRVLEAAATEIMAALERYRAA</sequence>
<dbReference type="SUPFAM" id="SSF55781">
    <property type="entry name" value="GAF domain-like"/>
    <property type="match status" value="1"/>
</dbReference>
<keyword evidence="3" id="KW-1185">Reference proteome</keyword>
<dbReference type="Pfam" id="PF13185">
    <property type="entry name" value="GAF_2"/>
    <property type="match status" value="1"/>
</dbReference>
<evidence type="ECO:0000259" key="1">
    <source>
        <dbReference type="SMART" id="SM00065"/>
    </source>
</evidence>
<dbReference type="InterPro" id="IPR003018">
    <property type="entry name" value="GAF"/>
</dbReference>
<dbReference type="KEGG" id="daur:Daura_26390"/>
<dbReference type="PANTHER" id="PTHR43102:SF2">
    <property type="entry name" value="GAF DOMAIN-CONTAINING PROTEIN"/>
    <property type="match status" value="1"/>
</dbReference>
<dbReference type="AlphaFoldDB" id="A0A9Q9ID29"/>
<gene>
    <name evidence="2" type="ORF">Daura_26390</name>
</gene>
<reference evidence="2" key="1">
    <citation type="submission" date="2021-04" db="EMBL/GenBank/DDBJ databases">
        <title>Dactylosporangium aurantiacum NRRL B-8018 full assembly.</title>
        <authorList>
            <person name="Hartkoorn R.C."/>
            <person name="Beaudoing E."/>
            <person name="Hot D."/>
        </authorList>
    </citation>
    <scope>NUCLEOTIDE SEQUENCE</scope>
    <source>
        <strain evidence="2">NRRL B-8018</strain>
    </source>
</reference>
<evidence type="ECO:0000313" key="3">
    <source>
        <dbReference type="Proteomes" id="UP001058003"/>
    </source>
</evidence>
<organism evidence="2 3">
    <name type="scientific">Dactylosporangium aurantiacum</name>
    <dbReference type="NCBI Taxonomy" id="35754"/>
    <lineage>
        <taxon>Bacteria</taxon>
        <taxon>Bacillati</taxon>
        <taxon>Actinomycetota</taxon>
        <taxon>Actinomycetes</taxon>
        <taxon>Micromonosporales</taxon>
        <taxon>Micromonosporaceae</taxon>
        <taxon>Dactylosporangium</taxon>
    </lineage>
</organism>
<dbReference type="SMART" id="SM00065">
    <property type="entry name" value="GAF"/>
    <property type="match status" value="1"/>
</dbReference>